<protein>
    <recommendedName>
        <fullName evidence="4">CGA synthase-related protein</fullName>
    </recommendedName>
</protein>
<evidence type="ECO:0000313" key="3">
    <source>
        <dbReference type="Proteomes" id="UP001500879"/>
    </source>
</evidence>
<evidence type="ECO:0000256" key="1">
    <source>
        <dbReference type="SAM" id="MobiDB-lite"/>
    </source>
</evidence>
<feature type="region of interest" description="Disordered" evidence="1">
    <location>
        <begin position="1"/>
        <end position="29"/>
    </location>
</feature>
<keyword evidence="3" id="KW-1185">Reference proteome</keyword>
<organism evidence="2 3">
    <name type="scientific">Streptomyces luteireticuli</name>
    <dbReference type="NCBI Taxonomy" id="173858"/>
    <lineage>
        <taxon>Bacteria</taxon>
        <taxon>Bacillati</taxon>
        <taxon>Actinomycetota</taxon>
        <taxon>Actinomycetes</taxon>
        <taxon>Kitasatosporales</taxon>
        <taxon>Streptomycetaceae</taxon>
        <taxon>Streptomyces</taxon>
    </lineage>
</organism>
<accession>A0ABN0YYW6</accession>
<dbReference type="NCBIfam" id="TIGR04469">
    <property type="entry name" value="CGA_synth_rel"/>
    <property type="match status" value="1"/>
</dbReference>
<dbReference type="Proteomes" id="UP001500879">
    <property type="component" value="Unassembled WGS sequence"/>
</dbReference>
<dbReference type="InterPro" id="IPR031013">
    <property type="entry name" value="CGA_synth-rel"/>
</dbReference>
<reference evidence="2 3" key="1">
    <citation type="journal article" date="2019" name="Int. J. Syst. Evol. Microbiol.">
        <title>The Global Catalogue of Microorganisms (GCM) 10K type strain sequencing project: providing services to taxonomists for standard genome sequencing and annotation.</title>
        <authorList>
            <consortium name="The Broad Institute Genomics Platform"/>
            <consortium name="The Broad Institute Genome Sequencing Center for Infectious Disease"/>
            <person name="Wu L."/>
            <person name="Ma J."/>
        </authorList>
    </citation>
    <scope>NUCLEOTIDE SEQUENCE [LARGE SCALE GENOMIC DNA]</scope>
    <source>
        <strain evidence="2 3">JCM 4788</strain>
    </source>
</reference>
<proteinExistence type="predicted"/>
<name>A0ABN0YYW6_9ACTN</name>
<evidence type="ECO:0000313" key="2">
    <source>
        <dbReference type="EMBL" id="GAA0420747.1"/>
    </source>
</evidence>
<gene>
    <name evidence="2" type="ORF">GCM10010357_47610</name>
</gene>
<comment type="caution">
    <text evidence="2">The sequence shown here is derived from an EMBL/GenBank/DDBJ whole genome shotgun (WGS) entry which is preliminary data.</text>
</comment>
<sequence length="189" mass="19651">MSWAHRPGWLPGPTTGRPTGALAPARPAQRRSRSGTLLLLSLWGVPDGEAGAFVSGPLPGLVREAVRRTGSCTVVSDARLDGALHVTEADVDALHASCAVLLASPTLGALTLAHARRSPAALLPPLGDTQRDLAGRVLSAASLPWALDPGGAWGPPDDNPWAALDPSLDDLRGAQRVARSLRQLTLAPW</sequence>
<evidence type="ECO:0008006" key="4">
    <source>
        <dbReference type="Google" id="ProtNLM"/>
    </source>
</evidence>
<dbReference type="EMBL" id="BAAABX010000051">
    <property type="protein sequence ID" value="GAA0420747.1"/>
    <property type="molecule type" value="Genomic_DNA"/>
</dbReference>